<sequence length="286" mass="34186">MGFKIIEQEAIKLRKIRNRLLSKRQTYIKRSEGSVMSIDLKFEWSFMYVLEKLANSNEDLFDTYKRIGNLYNDVGKVLSWNTSVNLDKAHHRELVDAYNKFLSKLKKIEYKNLVDLQKEILLHICKDKLYYGINMYRFERQLRLFTIRNEIGYLLKAKDDEEERYFIKKSIILNDLHFPKLYNDFSAFNEIDTVLSYMQQFSSLKSCVIGPSCLILDKLIELNIFGQNWEQLFLDNINNLTEKVFYNPDKIDYNVIISSQEKFEKILKAPVEFMIHQIAKMFKEEI</sequence>
<organism evidence="1 2">
    <name type="scientific">Pectinatus brassicae</name>
    <dbReference type="NCBI Taxonomy" id="862415"/>
    <lineage>
        <taxon>Bacteria</taxon>
        <taxon>Bacillati</taxon>
        <taxon>Bacillota</taxon>
        <taxon>Negativicutes</taxon>
        <taxon>Selenomonadales</taxon>
        <taxon>Selenomonadaceae</taxon>
        <taxon>Pectinatus</taxon>
    </lineage>
</organism>
<evidence type="ECO:0000313" key="2">
    <source>
        <dbReference type="Proteomes" id="UP000559117"/>
    </source>
</evidence>
<reference evidence="1 2" key="1">
    <citation type="submission" date="2020-08" db="EMBL/GenBank/DDBJ databases">
        <title>Genomic Encyclopedia of Type Strains, Phase IV (KMG-IV): sequencing the most valuable type-strain genomes for metagenomic binning, comparative biology and taxonomic classification.</title>
        <authorList>
            <person name="Goeker M."/>
        </authorList>
    </citation>
    <scope>NUCLEOTIDE SEQUENCE [LARGE SCALE GENOMIC DNA]</scope>
    <source>
        <strain evidence="1 2">DSM 24661</strain>
    </source>
</reference>
<gene>
    <name evidence="1" type="ORF">HNR32_000754</name>
</gene>
<dbReference type="EMBL" id="JACHFH010000007">
    <property type="protein sequence ID" value="MBB5335622.1"/>
    <property type="molecule type" value="Genomic_DNA"/>
</dbReference>
<dbReference type="AlphaFoldDB" id="A0A840UN07"/>
<comment type="caution">
    <text evidence="1">The sequence shown here is derived from an EMBL/GenBank/DDBJ whole genome shotgun (WGS) entry which is preliminary data.</text>
</comment>
<dbReference type="Proteomes" id="UP000559117">
    <property type="component" value="Unassembled WGS sequence"/>
</dbReference>
<evidence type="ECO:0000313" key="1">
    <source>
        <dbReference type="EMBL" id="MBB5335622.1"/>
    </source>
</evidence>
<keyword evidence="2" id="KW-1185">Reference proteome</keyword>
<protein>
    <submittedName>
        <fullName evidence="1">Regulator of replication initiation timing</fullName>
    </submittedName>
</protein>
<name>A0A840UN07_9FIRM</name>
<accession>A0A840UN07</accession>
<proteinExistence type="predicted"/>
<dbReference type="RefSeq" id="WP_183859776.1">
    <property type="nucleotide sequence ID" value="NZ_JACHFH010000007.1"/>
</dbReference>